<dbReference type="GO" id="GO:0042910">
    <property type="term" value="F:xenobiotic transmembrane transporter activity"/>
    <property type="evidence" value="ECO:0007669"/>
    <property type="project" value="InterPro"/>
</dbReference>
<comment type="subcellular location">
    <subcellularLocation>
        <location evidence="1">Membrane</location>
        <topology evidence="1">Multi-pass membrane protein</topology>
    </subcellularLocation>
</comment>
<dbReference type="Pfam" id="PF01554">
    <property type="entry name" value="MatE"/>
    <property type="match status" value="2"/>
</dbReference>
<organism evidence="7">
    <name type="scientific">Prymnesium polylepis</name>
    <dbReference type="NCBI Taxonomy" id="72548"/>
    <lineage>
        <taxon>Eukaryota</taxon>
        <taxon>Haptista</taxon>
        <taxon>Haptophyta</taxon>
        <taxon>Prymnesiophyceae</taxon>
        <taxon>Prymnesiales</taxon>
        <taxon>Prymnesiaceae</taxon>
        <taxon>Prymnesium</taxon>
    </lineage>
</organism>
<feature type="transmembrane region" description="Helical" evidence="6">
    <location>
        <begin position="273"/>
        <end position="295"/>
    </location>
</feature>
<comment type="similarity">
    <text evidence="2">Belongs to the multi antimicrobial extrusion (MATE) (TC 2.A.66.1) family.</text>
</comment>
<proteinExistence type="inferred from homology"/>
<feature type="transmembrane region" description="Helical" evidence="6">
    <location>
        <begin position="12"/>
        <end position="35"/>
    </location>
</feature>
<evidence type="ECO:0000256" key="6">
    <source>
        <dbReference type="SAM" id="Phobius"/>
    </source>
</evidence>
<gene>
    <name evidence="7" type="ORF">CPOL0286_LOCUS9902</name>
</gene>
<dbReference type="NCBIfam" id="TIGR00797">
    <property type="entry name" value="matE"/>
    <property type="match status" value="1"/>
</dbReference>
<name>A0A7S4ICQ7_9EUKA</name>
<evidence type="ECO:0000313" key="7">
    <source>
        <dbReference type="EMBL" id="CAE2225451.1"/>
    </source>
</evidence>
<accession>A0A7S4ICQ7</accession>
<evidence type="ECO:0000256" key="4">
    <source>
        <dbReference type="ARBA" id="ARBA00022989"/>
    </source>
</evidence>
<evidence type="ECO:0000256" key="1">
    <source>
        <dbReference type="ARBA" id="ARBA00004141"/>
    </source>
</evidence>
<dbReference type="InterPro" id="IPR002528">
    <property type="entry name" value="MATE_fam"/>
</dbReference>
<feature type="transmembrane region" description="Helical" evidence="6">
    <location>
        <begin position="336"/>
        <end position="361"/>
    </location>
</feature>
<reference evidence="7" key="1">
    <citation type="submission" date="2021-01" db="EMBL/GenBank/DDBJ databases">
        <authorList>
            <person name="Corre E."/>
            <person name="Pelletier E."/>
            <person name="Niang G."/>
            <person name="Scheremetjew M."/>
            <person name="Finn R."/>
            <person name="Kale V."/>
            <person name="Holt S."/>
            <person name="Cochrane G."/>
            <person name="Meng A."/>
            <person name="Brown T."/>
            <person name="Cohen L."/>
        </authorList>
    </citation>
    <scope>NUCLEOTIDE SEQUENCE</scope>
    <source>
        <strain evidence="7">UIO037</strain>
    </source>
</reference>
<dbReference type="GO" id="GO:0016020">
    <property type="term" value="C:membrane"/>
    <property type="evidence" value="ECO:0007669"/>
    <property type="project" value="UniProtKB-SubCell"/>
</dbReference>
<dbReference type="EMBL" id="HBKO01021918">
    <property type="protein sequence ID" value="CAE2225451.1"/>
    <property type="molecule type" value="Transcribed_RNA"/>
</dbReference>
<evidence type="ECO:0000256" key="2">
    <source>
        <dbReference type="ARBA" id="ARBA00010199"/>
    </source>
</evidence>
<evidence type="ECO:0000256" key="3">
    <source>
        <dbReference type="ARBA" id="ARBA00022692"/>
    </source>
</evidence>
<feature type="transmembrane region" description="Helical" evidence="6">
    <location>
        <begin position="56"/>
        <end position="77"/>
    </location>
</feature>
<feature type="transmembrane region" description="Helical" evidence="6">
    <location>
        <begin position="153"/>
        <end position="173"/>
    </location>
</feature>
<feature type="transmembrane region" description="Helical" evidence="6">
    <location>
        <begin position="239"/>
        <end position="261"/>
    </location>
</feature>
<dbReference type="InterPro" id="IPR044644">
    <property type="entry name" value="DinF-like"/>
</dbReference>
<evidence type="ECO:0008006" key="8">
    <source>
        <dbReference type="Google" id="ProtNLM"/>
    </source>
</evidence>
<dbReference type="PANTHER" id="PTHR42893:SF46">
    <property type="entry name" value="PROTEIN DETOXIFICATION 44, CHLOROPLASTIC"/>
    <property type="match status" value="1"/>
</dbReference>
<feature type="transmembrane region" description="Helical" evidence="6">
    <location>
        <begin position="373"/>
        <end position="394"/>
    </location>
</feature>
<dbReference type="AlphaFoldDB" id="A0A7S4ICQ7"/>
<keyword evidence="5 6" id="KW-0472">Membrane</keyword>
<protein>
    <recommendedName>
        <fullName evidence="8">Protein DETOXIFICATION</fullName>
    </recommendedName>
</protein>
<keyword evidence="4 6" id="KW-1133">Transmembrane helix</keyword>
<dbReference type="GO" id="GO:0015297">
    <property type="term" value="F:antiporter activity"/>
    <property type="evidence" value="ECO:0007669"/>
    <property type="project" value="InterPro"/>
</dbReference>
<sequence length="436" mass="44800">MGDALALAGQGAASTCFFSVFFLVAFIPTVTAPLVASAAGQGDMEGAKQRICEALYLANAIGLVGMLLLVCFPGAVLSLVLSPSSPALPYATRYLRYRSISLVPALFSSVSFAAFRGTLDTVTPLKVSLASNLLNLVLDPILIFGAHLGVAGAALATALAEVLSGAVYLVLLLRRKLASVALMLRPPSVASLLPLLQGALAMLARQAVLNLSFISATRAAQLMDPTGVQAAAYSITNQMYSLGVVVMLAMQATGATIVPAAMSKEGTDRARAVADRLIMWSLCASVAFSGLQIALLGPLTNLFTTLPAVRDAVRQPAIISACIQSLNGPLFAGEGILMGVGGFGFLAGATALGVAVMVAGIQLTTRLGIGISGIWLSLAGFHVVQLTAVLLHHLRLGPLARRQPTPPPLVDCTDVPVVGEVCVVDEPATSAAGESE</sequence>
<dbReference type="PANTHER" id="PTHR42893">
    <property type="entry name" value="PROTEIN DETOXIFICATION 44, CHLOROPLASTIC-RELATED"/>
    <property type="match status" value="1"/>
</dbReference>
<evidence type="ECO:0000256" key="5">
    <source>
        <dbReference type="ARBA" id="ARBA00023136"/>
    </source>
</evidence>
<keyword evidence="3 6" id="KW-0812">Transmembrane</keyword>